<sequence length="232" mass="26261">MTAASRRAADELPGNPGLLDLEYRLSQPAMPWEFHDALEEWTVSVVLKDSQRRMEGREVGSLTLIRLRENDRYCPLSAAEDYDLELSNTVLGIFDAGYGGYRQPFKDAVESPSGDLLVLYRARLDEAWRGFGIGPALAAEAIWTLGGGCCAAVVAPRPTERRDDERLTAEEQWRQACVKLDALWESIGFRRYANYDSIYVLDLTCEESAHLRNLRRKDVDALAEAYDPTRRR</sequence>
<keyword evidence="2" id="KW-1185">Reference proteome</keyword>
<dbReference type="Proteomes" id="UP000637578">
    <property type="component" value="Unassembled WGS sequence"/>
</dbReference>
<organism evidence="1 2">
    <name type="scientific">Longimycelium tulufanense</name>
    <dbReference type="NCBI Taxonomy" id="907463"/>
    <lineage>
        <taxon>Bacteria</taxon>
        <taxon>Bacillati</taxon>
        <taxon>Actinomycetota</taxon>
        <taxon>Actinomycetes</taxon>
        <taxon>Pseudonocardiales</taxon>
        <taxon>Pseudonocardiaceae</taxon>
        <taxon>Longimycelium</taxon>
    </lineage>
</organism>
<accession>A0A8J3CHR3</accession>
<evidence type="ECO:0000313" key="1">
    <source>
        <dbReference type="EMBL" id="GGM68614.1"/>
    </source>
</evidence>
<gene>
    <name evidence="1" type="ORF">GCM10012275_43860</name>
</gene>
<proteinExistence type="predicted"/>
<name>A0A8J3CHR3_9PSEU</name>
<reference evidence="1" key="1">
    <citation type="journal article" date="2014" name="Int. J. Syst. Evol. Microbiol.">
        <title>Complete genome sequence of Corynebacterium casei LMG S-19264T (=DSM 44701T), isolated from a smear-ripened cheese.</title>
        <authorList>
            <consortium name="US DOE Joint Genome Institute (JGI-PGF)"/>
            <person name="Walter F."/>
            <person name="Albersmeier A."/>
            <person name="Kalinowski J."/>
            <person name="Ruckert C."/>
        </authorList>
    </citation>
    <scope>NUCLEOTIDE SEQUENCE</scope>
    <source>
        <strain evidence="1">CGMCC 4.5737</strain>
    </source>
</reference>
<evidence type="ECO:0000313" key="2">
    <source>
        <dbReference type="Proteomes" id="UP000637578"/>
    </source>
</evidence>
<reference evidence="1" key="2">
    <citation type="submission" date="2020-09" db="EMBL/GenBank/DDBJ databases">
        <authorList>
            <person name="Sun Q."/>
            <person name="Zhou Y."/>
        </authorList>
    </citation>
    <scope>NUCLEOTIDE SEQUENCE</scope>
    <source>
        <strain evidence="1">CGMCC 4.5737</strain>
    </source>
</reference>
<dbReference type="AlphaFoldDB" id="A0A8J3CHR3"/>
<comment type="caution">
    <text evidence="1">The sequence shown here is derived from an EMBL/GenBank/DDBJ whole genome shotgun (WGS) entry which is preliminary data.</text>
</comment>
<dbReference type="EMBL" id="BMMK01000023">
    <property type="protein sequence ID" value="GGM68614.1"/>
    <property type="molecule type" value="Genomic_DNA"/>
</dbReference>
<dbReference type="RefSeq" id="WP_189060286.1">
    <property type="nucleotide sequence ID" value="NZ_BMMK01000023.1"/>
</dbReference>
<protein>
    <submittedName>
        <fullName evidence="1">Uncharacterized protein</fullName>
    </submittedName>
</protein>